<gene>
    <name evidence="1" type="ORF">CC86DRAFT_365350</name>
</gene>
<dbReference type="EMBL" id="MU006216">
    <property type="protein sequence ID" value="KAF2833459.1"/>
    <property type="molecule type" value="Genomic_DNA"/>
</dbReference>
<accession>A0A6A7ALB3</accession>
<evidence type="ECO:0000313" key="1">
    <source>
        <dbReference type="EMBL" id="KAF2833459.1"/>
    </source>
</evidence>
<dbReference type="Proteomes" id="UP000799424">
    <property type="component" value="Unassembled WGS sequence"/>
</dbReference>
<proteinExistence type="predicted"/>
<protein>
    <submittedName>
        <fullName evidence="1">Uncharacterized protein</fullName>
    </submittedName>
</protein>
<dbReference type="AlphaFoldDB" id="A0A6A7ALB3"/>
<evidence type="ECO:0000313" key="2">
    <source>
        <dbReference type="Proteomes" id="UP000799424"/>
    </source>
</evidence>
<keyword evidence="2" id="KW-1185">Reference proteome</keyword>
<organism evidence="1 2">
    <name type="scientific">Ophiobolus disseminans</name>
    <dbReference type="NCBI Taxonomy" id="1469910"/>
    <lineage>
        <taxon>Eukaryota</taxon>
        <taxon>Fungi</taxon>
        <taxon>Dikarya</taxon>
        <taxon>Ascomycota</taxon>
        <taxon>Pezizomycotina</taxon>
        <taxon>Dothideomycetes</taxon>
        <taxon>Pleosporomycetidae</taxon>
        <taxon>Pleosporales</taxon>
        <taxon>Pleosporineae</taxon>
        <taxon>Phaeosphaeriaceae</taxon>
        <taxon>Ophiobolus</taxon>
    </lineage>
</organism>
<sequence>MDWFAKRPPAPMRRCSSTRNEPTLMSTKRLLLDLEDDIEVVSRDTPLHIFQLPRELRDLIYDILWLDIILAYQQENFIVIARYKTQNIDQPPQGIPEWLRVREQMRSESIERFHAAAPFSVGEIDRLPAFGHRHSSEISMAWESVFSNYVDIHWSRDGRPFSVFSIKEIRSKLVLLQHAKHVKVSALEIEWSVRSQDRYHCQYPFQDYCHESCCQTVLGVAIRPCGEFDLEKLMSLLDTGENGMRRCEVSVRPGHLPWSGNILKDTLYVWSFLDKLPNCPRAMTLEAYDALWFPALAMAAVERKCEDISSLRLHK</sequence>
<name>A0A6A7ALB3_9PLEO</name>
<reference evidence="1" key="1">
    <citation type="journal article" date="2020" name="Stud. Mycol.">
        <title>101 Dothideomycetes genomes: a test case for predicting lifestyles and emergence of pathogens.</title>
        <authorList>
            <person name="Haridas S."/>
            <person name="Albert R."/>
            <person name="Binder M."/>
            <person name="Bloem J."/>
            <person name="Labutti K."/>
            <person name="Salamov A."/>
            <person name="Andreopoulos B."/>
            <person name="Baker S."/>
            <person name="Barry K."/>
            <person name="Bills G."/>
            <person name="Bluhm B."/>
            <person name="Cannon C."/>
            <person name="Castanera R."/>
            <person name="Culley D."/>
            <person name="Daum C."/>
            <person name="Ezra D."/>
            <person name="Gonzalez J."/>
            <person name="Henrissat B."/>
            <person name="Kuo A."/>
            <person name="Liang C."/>
            <person name="Lipzen A."/>
            <person name="Lutzoni F."/>
            <person name="Magnuson J."/>
            <person name="Mondo S."/>
            <person name="Nolan M."/>
            <person name="Ohm R."/>
            <person name="Pangilinan J."/>
            <person name="Park H.-J."/>
            <person name="Ramirez L."/>
            <person name="Alfaro M."/>
            <person name="Sun H."/>
            <person name="Tritt A."/>
            <person name="Yoshinaga Y."/>
            <person name="Zwiers L.-H."/>
            <person name="Turgeon B."/>
            <person name="Goodwin S."/>
            <person name="Spatafora J."/>
            <person name="Crous P."/>
            <person name="Grigoriev I."/>
        </authorList>
    </citation>
    <scope>NUCLEOTIDE SEQUENCE</scope>
    <source>
        <strain evidence="1">CBS 113818</strain>
    </source>
</reference>